<organism evidence="3 4">
    <name type="scientific">Hymenobacter setariae</name>
    <dbReference type="NCBI Taxonomy" id="2594794"/>
    <lineage>
        <taxon>Bacteria</taxon>
        <taxon>Pseudomonadati</taxon>
        <taxon>Bacteroidota</taxon>
        <taxon>Cytophagia</taxon>
        <taxon>Cytophagales</taxon>
        <taxon>Hymenobacteraceae</taxon>
        <taxon>Hymenobacter</taxon>
    </lineage>
</organism>
<dbReference type="InterPro" id="IPR048405">
    <property type="entry name" value="GldM_Ig-like-1"/>
</dbReference>
<feature type="domain" description="Gliding motility-associated protein GldM first immunoglobulin-like" evidence="2">
    <location>
        <begin position="191"/>
        <end position="289"/>
    </location>
</feature>
<proteinExistence type="predicted"/>
<name>A0A558BRB5_9BACT</name>
<protein>
    <recommendedName>
        <fullName evidence="2">Gliding motility-associated protein GldM first immunoglobulin-like domain-containing protein</fullName>
    </recommendedName>
</protein>
<dbReference type="Proteomes" id="UP000317624">
    <property type="component" value="Unassembled WGS sequence"/>
</dbReference>
<dbReference type="EMBL" id="VMRJ01000004">
    <property type="protein sequence ID" value="TVT39025.1"/>
    <property type="molecule type" value="Genomic_DNA"/>
</dbReference>
<dbReference type="Pfam" id="PF21601">
    <property type="entry name" value="GldM_2nd"/>
    <property type="match status" value="1"/>
</dbReference>
<keyword evidence="1" id="KW-0732">Signal</keyword>
<reference evidence="3 4" key="1">
    <citation type="submission" date="2019-07" db="EMBL/GenBank/DDBJ databases">
        <title>Hymenobacter sp. straun FUR1 Genome sequencing and assembly.</title>
        <authorList>
            <person name="Chhetri G."/>
        </authorList>
    </citation>
    <scope>NUCLEOTIDE SEQUENCE [LARGE SCALE GENOMIC DNA]</scope>
    <source>
        <strain evidence="3 4">Fur1</strain>
    </source>
</reference>
<feature type="signal peptide" evidence="1">
    <location>
        <begin position="1"/>
        <end position="29"/>
    </location>
</feature>
<accession>A0A558BRB5</accession>
<evidence type="ECO:0000256" key="1">
    <source>
        <dbReference type="SAM" id="SignalP"/>
    </source>
</evidence>
<keyword evidence="4" id="KW-1185">Reference proteome</keyword>
<dbReference type="OrthoDB" id="1490890at2"/>
<gene>
    <name evidence="3" type="ORF">FNT36_15275</name>
</gene>
<evidence type="ECO:0000259" key="2">
    <source>
        <dbReference type="Pfam" id="PF21601"/>
    </source>
</evidence>
<feature type="chain" id="PRO_5021818694" description="Gliding motility-associated protein GldM first immunoglobulin-like domain-containing protein" evidence="1">
    <location>
        <begin position="30"/>
        <end position="294"/>
    </location>
</feature>
<evidence type="ECO:0000313" key="3">
    <source>
        <dbReference type="EMBL" id="TVT39025.1"/>
    </source>
</evidence>
<sequence>MSQSKRFLAGLLVTTFLVAAGFAYYQAQAQQTATLARVTALETRLIASNKQRALATKNTLASLATIVDKNYNQAADVAVLQQAKEIQGRTKALIDTIHQLRQSWQAGQRPELQQLPAQLGQYALFIRDFVPSESTQLASTAGWLSGFDGTTAPAPVALAVLTKLETQTRQLEARALQIQAEKVGSKCCFCFDRIGAAAIPLATTVAPGAVYQAQLMLLQAASTRRMHFSANGQEIPIDPGTGQALVHFDVPAARPGQPDTVRAEWHGRAQLPWAAGDTTLEITVPYLIVKPRQR</sequence>
<comment type="caution">
    <text evidence="3">The sequence shown here is derived from an EMBL/GenBank/DDBJ whole genome shotgun (WGS) entry which is preliminary data.</text>
</comment>
<dbReference type="AlphaFoldDB" id="A0A558BRB5"/>
<dbReference type="RefSeq" id="WP_144849474.1">
    <property type="nucleotide sequence ID" value="NZ_VMRJ01000004.1"/>
</dbReference>
<evidence type="ECO:0000313" key="4">
    <source>
        <dbReference type="Proteomes" id="UP000317624"/>
    </source>
</evidence>